<gene>
    <name evidence="2" type="ORF">I8608_003801</name>
</gene>
<dbReference type="EMBL" id="DACSWI010000017">
    <property type="protein sequence ID" value="HAT3810890.1"/>
    <property type="molecule type" value="Genomic_DNA"/>
</dbReference>
<proteinExistence type="predicted"/>
<keyword evidence="1" id="KW-1133">Transmembrane helix</keyword>
<reference evidence="2" key="1">
    <citation type="journal article" date="2018" name="Genome Biol.">
        <title>SKESA: strategic k-mer extension for scrupulous assemblies.</title>
        <authorList>
            <person name="Souvorov A."/>
            <person name="Agarwala R."/>
            <person name="Lipman D.J."/>
        </authorList>
    </citation>
    <scope>NUCLEOTIDE SEQUENCE</scope>
    <source>
        <strain evidence="2">Morganella morganii ARLG-3209</strain>
    </source>
</reference>
<dbReference type="AlphaFoldDB" id="A0AAN5MKL1"/>
<evidence type="ECO:0000256" key="1">
    <source>
        <dbReference type="SAM" id="Phobius"/>
    </source>
</evidence>
<dbReference type="RefSeq" id="WP_262862451.1">
    <property type="nucleotide sequence ID" value="NZ_JAHOAK010000001.1"/>
</dbReference>
<feature type="transmembrane region" description="Helical" evidence="1">
    <location>
        <begin position="12"/>
        <end position="32"/>
    </location>
</feature>
<evidence type="ECO:0000313" key="2">
    <source>
        <dbReference type="EMBL" id="HAT3810890.1"/>
    </source>
</evidence>
<keyword evidence="1" id="KW-0812">Transmembrane</keyword>
<dbReference type="Proteomes" id="UP000865968">
    <property type="component" value="Unassembled WGS sequence"/>
</dbReference>
<name>A0AAN5MKL1_MORMO</name>
<protein>
    <recommendedName>
        <fullName evidence="4">DUF2628 domain-containing protein</fullName>
    </recommendedName>
</protein>
<accession>A0AAN5MKL1</accession>
<reference evidence="2" key="2">
    <citation type="submission" date="2020-10" db="EMBL/GenBank/DDBJ databases">
        <authorList>
            <consortium name="NCBI Pathogen Detection Project"/>
        </authorList>
    </citation>
    <scope>NUCLEOTIDE SEQUENCE</scope>
    <source>
        <strain evidence="2">Morganella morganii ARLG-3209</strain>
    </source>
</reference>
<organism evidence="2 3">
    <name type="scientific">Morganella morganii</name>
    <name type="common">Proteus morganii</name>
    <dbReference type="NCBI Taxonomy" id="582"/>
    <lineage>
        <taxon>Bacteria</taxon>
        <taxon>Pseudomonadati</taxon>
        <taxon>Pseudomonadota</taxon>
        <taxon>Gammaproteobacteria</taxon>
        <taxon>Enterobacterales</taxon>
        <taxon>Morganellaceae</taxon>
        <taxon>Morganella</taxon>
    </lineage>
</organism>
<keyword evidence="1" id="KW-0472">Membrane</keyword>
<sequence length="120" mass="13541">MAIKIMMENPKTGEIVTGFYGYSWTTLLFGAFPSLFRKDFMTFIGVFVVACIISFLTMGIGGLFISIVWSFMYNKYYTTNLLRKGFKFAGTPTENEMAARSLKLRLNEDNCITKQGPIVG</sequence>
<evidence type="ECO:0008006" key="4">
    <source>
        <dbReference type="Google" id="ProtNLM"/>
    </source>
</evidence>
<evidence type="ECO:0000313" key="3">
    <source>
        <dbReference type="Proteomes" id="UP000865968"/>
    </source>
</evidence>
<feature type="transmembrane region" description="Helical" evidence="1">
    <location>
        <begin position="44"/>
        <end position="73"/>
    </location>
</feature>
<comment type="caution">
    <text evidence="2">The sequence shown here is derived from an EMBL/GenBank/DDBJ whole genome shotgun (WGS) entry which is preliminary data.</text>
</comment>